<gene>
    <name evidence="2" type="ORF">LE190_06700</name>
</gene>
<dbReference type="InterPro" id="IPR041248">
    <property type="entry name" value="YDG"/>
</dbReference>
<keyword evidence="3" id="KW-1185">Reference proteome</keyword>
<dbReference type="RefSeq" id="WP_225238070.1">
    <property type="nucleotide sequence ID" value="NZ_JAHYBX010000001.1"/>
</dbReference>
<comment type="caution">
    <text evidence="2">The sequence shown here is derived from an EMBL/GenBank/DDBJ whole genome shotgun (WGS) entry which is preliminary data.</text>
</comment>
<dbReference type="InterPro" id="IPR029030">
    <property type="entry name" value="Caspase-like_dom_sf"/>
</dbReference>
<dbReference type="PANTHER" id="PTHR22576:SF37">
    <property type="entry name" value="MUCOSA-ASSOCIATED LYMPHOID TISSUE LYMPHOMA TRANSLOCATION PROTEIN 1"/>
    <property type="match status" value="1"/>
</dbReference>
<dbReference type="Pfam" id="PF00656">
    <property type="entry name" value="Peptidase_C14"/>
    <property type="match status" value="1"/>
</dbReference>
<evidence type="ECO:0000313" key="2">
    <source>
        <dbReference type="EMBL" id="MCA1855615.1"/>
    </source>
</evidence>
<dbReference type="InterPro" id="IPR001309">
    <property type="entry name" value="Pept_C14_p20"/>
</dbReference>
<dbReference type="PANTHER" id="PTHR22576">
    <property type="entry name" value="MUCOSA ASSOCIATED LYMPHOID TISSUE LYMPHOMA TRANSLOCATION PROTEIN 1/PARACASPASE"/>
    <property type="match status" value="1"/>
</dbReference>
<reference evidence="2 3" key="1">
    <citation type="submission" date="2021-07" db="EMBL/GenBank/DDBJ databases">
        <title>Characterization of Violacein-producing bacteria and related species.</title>
        <authorList>
            <person name="Wilson H.S."/>
            <person name="De Leon M.E."/>
        </authorList>
    </citation>
    <scope>NUCLEOTIDE SEQUENCE [LARGE SCALE GENOMIC DNA]</scope>
    <source>
        <strain evidence="2 3">HSC-2F05</strain>
    </source>
</reference>
<sequence>MIPESLDLQLKVVQRDYNGRTNADFTGVLSSNIPVGFDLVRTGSWTTAQANFEDKHVGTDKPIIYRGDGELFKVQTVHGVPVYGAKQNYVGDIAARELSVGGLVAADKVYDASRNASVSGLLLNSIEGDDVRLTELHGLFNTKDVGQDKQVSVTVGTLAGDDARNYVFRPPSNLSTTADITPRPVTADGLVAADKVYDGTRNAEVSGRLSGVLPGDDFRAGQLNGQFDTKNVGNNKTVTITASGAAGRDAANYVLEGPLTTTASITPREAQIGLTGQVRKVYDGNTVATLAPGQFVLSGIVASDAVVIDGPVQGRYDNANAGQNKTVTVTGPFVISGADAINYTYGGVVLDGGAHTVSTTVSGAIGEITRRTLALTGVTAASKVYDARTSATILGGALGNVVAGDDVGIGDLTGTFEDKHAGTGKLVTVSIGGLSGTAAGNYELPAGTATTRADITPRPISVQGLSASDKVYDGRDTASISGTPSSALPGDQLQIGSLEGRFSDKNVGTNKAVIVTGGALSGADAGNYRLDGLGNTTASITPRAAQIGITGQVQKEYDGTQAATLGAGQYALSGILDADAVTVAGPTAGRYDSADAGQGKTVTVSGPFVISGADAINYSFGGVTLGGTGANTITTTATGIGAIMRRMLSLSSLVAANKVYDGTVGADVRASLGNVVGDDEVRLGTLSGAFDSRHAGTGKRVNVSAGALSGADAANYMLPETAFSTTADITPLTLSAAGIRASDKVYDGNTSASLTGAPTGVLAGDQVTIGTLAGQFDNKNVGTGKTVAISGGALSGADAGNYRLDGRLATTASITPRPVTLALTGQTAKEYDATSSAVLGANQYAMANLVAGDDIGVRGPTQGSYDTPNVGQQKAVSVSGPFDFSGVDAANYSLNGVRLGSGVNASVTANIGRITPAVLTYQANPAVVESTLPFGTLNGTVSGFRGGDTLASATTGQLAWQAGAANGAAPGSYPILGAGLAAANYEFVQAPGNATALVVRPGETIRSVTSSATNAVSAALAATNQVPSLPPASSPVADSTGAGSKAFSPVRIGSMSQEELAQMLAQRRNFKQNLFSAAIYKLEMDPSLADLRPCTTVAEASSGACRISTAQLELLHASRPQVQVQVQVQEQIMRQASGKSSNLPKIERKIAVLFGVNEYNDKAIPRLENAITDVDAIAKLFEEKLGYEVRVLHNPGKAEMIRALNALATEVGSADSVVVYYAGHGYSLEKNGAGYWLPSDAAASDPRQWISNSDVAKILSGIRSRQMALISDSCYSGAFAREGMANVGRNVNADDVLSKRSVVVLSSGGDEPVPDEGRGNHSIFAWNLMQVVGSVANWKPGSTVFEGVQEAVRKEFPQTPQYGTLTAAGHQAGGDYLFEFRSR</sequence>
<dbReference type="SUPFAM" id="SSF52129">
    <property type="entry name" value="Caspase-like"/>
    <property type="match status" value="1"/>
</dbReference>
<dbReference type="Proteomes" id="UP001198602">
    <property type="component" value="Unassembled WGS sequence"/>
</dbReference>
<evidence type="ECO:0000313" key="3">
    <source>
        <dbReference type="Proteomes" id="UP001198602"/>
    </source>
</evidence>
<evidence type="ECO:0000259" key="1">
    <source>
        <dbReference type="PROSITE" id="PS50208"/>
    </source>
</evidence>
<protein>
    <submittedName>
        <fullName evidence="2">YDG domain-containing protein</fullName>
    </submittedName>
</protein>
<dbReference type="InterPro" id="IPR041286">
    <property type="entry name" value="MBG_2"/>
</dbReference>
<name>A0ABS7Y7G9_9BURK</name>
<dbReference type="Pfam" id="PF18676">
    <property type="entry name" value="MBG_2"/>
    <property type="match status" value="1"/>
</dbReference>
<organism evidence="2 3">
    <name type="scientific">Massilia hydrophila</name>
    <dbReference type="NCBI Taxonomy" id="3044279"/>
    <lineage>
        <taxon>Bacteria</taxon>
        <taxon>Pseudomonadati</taxon>
        <taxon>Pseudomonadota</taxon>
        <taxon>Betaproteobacteria</taxon>
        <taxon>Burkholderiales</taxon>
        <taxon>Oxalobacteraceae</taxon>
        <taxon>Telluria group</taxon>
        <taxon>Massilia</taxon>
    </lineage>
</organism>
<feature type="domain" description="Caspase family p20" evidence="1">
    <location>
        <begin position="1147"/>
        <end position="1225"/>
    </location>
</feature>
<dbReference type="EMBL" id="JAHYBX010000001">
    <property type="protein sequence ID" value="MCA1855615.1"/>
    <property type="molecule type" value="Genomic_DNA"/>
</dbReference>
<accession>A0ABS7Y7G9</accession>
<dbReference type="InterPro" id="IPR052039">
    <property type="entry name" value="Caspase-related_regulators"/>
</dbReference>
<dbReference type="PROSITE" id="PS50208">
    <property type="entry name" value="CASPASE_P20"/>
    <property type="match status" value="1"/>
</dbReference>
<dbReference type="InterPro" id="IPR011600">
    <property type="entry name" value="Pept_C14_caspase"/>
</dbReference>
<dbReference type="Pfam" id="PF18657">
    <property type="entry name" value="YDG"/>
    <property type="match status" value="9"/>
</dbReference>
<proteinExistence type="predicted"/>
<dbReference type="Gene3D" id="3.40.50.1460">
    <property type="match status" value="1"/>
</dbReference>